<keyword evidence="3" id="KW-1185">Reference proteome</keyword>
<sequence>MPWFATASSGALHLLDALLMWDIWKQQNHTSLDEVRARCYRCPSPVILHRVPRGAGYSNHTEKRRRVVPRGTTFEV</sequence>
<proteinExistence type="predicted"/>
<protein>
    <submittedName>
        <fullName evidence="4">Secreted protein</fullName>
    </submittedName>
</protein>
<dbReference type="AlphaFoldDB" id="A0A915I6Q3"/>
<reference evidence="4" key="1">
    <citation type="submission" date="2022-11" db="UniProtKB">
        <authorList>
            <consortium name="WormBaseParasite"/>
        </authorList>
    </citation>
    <scope>IDENTIFICATION</scope>
</reference>
<feature type="chain" id="PRO_5037804618" evidence="2">
    <location>
        <begin position="18"/>
        <end position="76"/>
    </location>
</feature>
<dbReference type="Proteomes" id="UP000887565">
    <property type="component" value="Unplaced"/>
</dbReference>
<accession>A0A915I6Q3</accession>
<dbReference type="WBParaSite" id="nRc.2.0.1.t09819-RA">
    <property type="protein sequence ID" value="nRc.2.0.1.t09819-RA"/>
    <property type="gene ID" value="nRc.2.0.1.g09819"/>
</dbReference>
<feature type="signal peptide" evidence="2">
    <location>
        <begin position="1"/>
        <end position="17"/>
    </location>
</feature>
<name>A0A915I6Q3_ROMCU</name>
<feature type="region of interest" description="Disordered" evidence="1">
    <location>
        <begin position="57"/>
        <end position="76"/>
    </location>
</feature>
<keyword evidence="2" id="KW-0732">Signal</keyword>
<evidence type="ECO:0000256" key="2">
    <source>
        <dbReference type="SAM" id="SignalP"/>
    </source>
</evidence>
<evidence type="ECO:0000256" key="1">
    <source>
        <dbReference type="SAM" id="MobiDB-lite"/>
    </source>
</evidence>
<evidence type="ECO:0000313" key="3">
    <source>
        <dbReference type="Proteomes" id="UP000887565"/>
    </source>
</evidence>
<evidence type="ECO:0000313" key="4">
    <source>
        <dbReference type="WBParaSite" id="nRc.2.0.1.t09819-RA"/>
    </source>
</evidence>
<organism evidence="3 4">
    <name type="scientific">Romanomermis culicivorax</name>
    <name type="common">Nematode worm</name>
    <dbReference type="NCBI Taxonomy" id="13658"/>
    <lineage>
        <taxon>Eukaryota</taxon>
        <taxon>Metazoa</taxon>
        <taxon>Ecdysozoa</taxon>
        <taxon>Nematoda</taxon>
        <taxon>Enoplea</taxon>
        <taxon>Dorylaimia</taxon>
        <taxon>Mermithida</taxon>
        <taxon>Mermithoidea</taxon>
        <taxon>Mermithidae</taxon>
        <taxon>Romanomermis</taxon>
    </lineage>
</organism>